<protein>
    <submittedName>
        <fullName evidence="1">Metallophosphoesterase</fullName>
    </submittedName>
</protein>
<dbReference type="eggNOG" id="COG1409">
    <property type="taxonomic scope" value="Bacteria"/>
</dbReference>
<dbReference type="PANTHER" id="PTHR37844">
    <property type="entry name" value="SER/THR PROTEIN PHOSPHATASE SUPERFAMILY (AFU_ORTHOLOGUE AFUA_1G14840)"/>
    <property type="match status" value="1"/>
</dbReference>
<dbReference type="AlphaFoldDB" id="M2ZRY5"/>
<dbReference type="SUPFAM" id="SSF56300">
    <property type="entry name" value="Metallo-dependent phosphatases"/>
    <property type="match status" value="1"/>
</dbReference>
<dbReference type="OrthoDB" id="356681at2"/>
<dbReference type="PANTHER" id="PTHR37844:SF2">
    <property type="entry name" value="SER_THR PROTEIN PHOSPHATASE SUPERFAMILY (AFU_ORTHOLOGUE AFUA_1G14840)"/>
    <property type="match status" value="1"/>
</dbReference>
<dbReference type="RefSeq" id="WP_008616890.1">
    <property type="nucleotide sequence ID" value="NZ_AONQ01000022.1"/>
</dbReference>
<dbReference type="Proteomes" id="UP000011744">
    <property type="component" value="Unassembled WGS sequence"/>
</dbReference>
<sequence>MAVAVLVLSDLHMEVPGADVFRPRTEGADLIVLAGDIHQGTKGLRWAARLAEGYRRRGLPVHFLEQDSVVVQAGGVSVRVIGATLWSDFTLHGETAQAAAMEKAVAHMPDYRMIRTGWAPWHRLRPADTLAVCESTIRHLWEIVIHPFDGPTMIVTHTGPSFRSISSHYSTDILSPAFASDFEEVIRFGHVALWVHGHVHHSVDYSVFSTRVVANPRGYWPDRINPDFNPGLIVELPTHDS</sequence>
<proteinExistence type="predicted"/>
<keyword evidence="2" id="KW-1185">Reference proteome</keyword>
<reference evidence="1 2" key="1">
    <citation type="journal article" date="2014" name="Genome Announc.">
        <title>Draft Genome Sequence of Magnetospirillum sp. Strain SO-1, a Freshwater Magnetotactic Bacterium Isolated from the Ol'khovka River, Russia.</title>
        <authorList>
            <person name="Grouzdev D.S."/>
            <person name="Dziuba M.V."/>
            <person name="Sukhacheva M.S."/>
            <person name="Mardanov A.V."/>
            <person name="Beletskiy A.V."/>
            <person name="Kuznetsov B.B."/>
            <person name="Skryabin K.G."/>
        </authorList>
    </citation>
    <scope>NUCLEOTIDE SEQUENCE [LARGE SCALE GENOMIC DNA]</scope>
    <source>
        <strain evidence="1 2">SO-1</strain>
    </source>
</reference>
<dbReference type="InterPro" id="IPR029052">
    <property type="entry name" value="Metallo-depent_PP-like"/>
</dbReference>
<evidence type="ECO:0000313" key="1">
    <source>
        <dbReference type="EMBL" id="EME70087.1"/>
    </source>
</evidence>
<evidence type="ECO:0000313" key="2">
    <source>
        <dbReference type="Proteomes" id="UP000011744"/>
    </source>
</evidence>
<dbReference type="STRING" id="1244869.H261_09784"/>
<dbReference type="EMBL" id="AONQ01000022">
    <property type="protein sequence ID" value="EME70087.1"/>
    <property type="molecule type" value="Genomic_DNA"/>
</dbReference>
<organism evidence="1 2">
    <name type="scientific">Paramagnetospirillum caucaseum</name>
    <dbReference type="NCBI Taxonomy" id="1244869"/>
    <lineage>
        <taxon>Bacteria</taxon>
        <taxon>Pseudomonadati</taxon>
        <taxon>Pseudomonadota</taxon>
        <taxon>Alphaproteobacteria</taxon>
        <taxon>Rhodospirillales</taxon>
        <taxon>Magnetospirillaceae</taxon>
        <taxon>Paramagnetospirillum</taxon>
    </lineage>
</organism>
<gene>
    <name evidence="1" type="ORF">H261_09784</name>
</gene>
<name>M2ZRY5_9PROT</name>
<comment type="caution">
    <text evidence="1">The sequence shown here is derived from an EMBL/GenBank/DDBJ whole genome shotgun (WGS) entry which is preliminary data.</text>
</comment>
<dbReference type="PATRIC" id="fig|1244869.3.peg.1977"/>
<accession>M2ZRY5</accession>